<sequence>MSDAAISCSWKPFFRELATRLLDYEDRQPELLAALRDASISINHDEGEPLREVDPFTFFSLVLKHTSDATALPLFARVGAALGVQAPSPTDLIGVPWSNPMNAWFFAYRSQRQPGDVPLLWRLARQAVAGILDAQTFEDALKIRKVALPKLTQGLFWLNPERFLALNAVNVPYLQARGLQAAGQVQTLAEYETVLEAAHKLNPDFAALSHRAWLNSQTAALEGNHFPFARYQADAQEFAGDKVKGNLVLDRRYAPLLLDLMAGEWETLKPSRSPYSGREQLAVKVALGGGVKTDGGAFARALLFADDSGFEYVPFSAGLTLEAGLPDGRGDGPRQALQEPARQHTLLTALNAPLPAGLEATLTLNTDFGALFLLPLGPGREAEAAQQLQQYMSGVGRSRRLRVGLSLLPEHLESDKFPELLDAALTYLDALVDLLDGLMRPSEETSTEEIGVPGTRPVAPTPAAFVPVPGVPLNQILYGPPGTGKTYRVVDEALSVLDPAFLSAHPGSEGRAARKARYDELAAQGQISFVTFHQSFGYEDFIEGIKPVMSGGALSYVLQDGVFLEAVRSAGGALAPAAPEAGPSTETQPLVRPDAQVWRMYIDGTAPVSRIRDLSLGRGELRMGSYGKPPRDLTQAGVEDLSGRQLLFKESVRVGDLMLLATAADRIGAVGVVTGDYRFDPHSDPTFATDYAHTRSVKWLAQDLNVGATETLGKSFAPPTLQRVADVTPAQVLQALGVSTAGGETAHAPTPRPHVLIIDEINRGNISKIFGELITLLESGKRTGAPEALTVTLPLSRRPLSVPQSLYVIGTMNTADRSLTLLDAALRRRFVFRPVWPQPEVLPVLDLGGTALDLRKFLHVINDRIERLLSREQVIGHAYLLGLPATLGGVSSALRERILPLLEEYFFEDWSKIREVLGDESKAEALQFIHRSGSGPELRYRLNPEAFENIEAFTGVYAGVSDQDFPFDA</sequence>
<dbReference type="InParanoid" id="Q9RZI5"/>
<accession>Q9RZI5</accession>
<dbReference type="Pfam" id="PF07728">
    <property type="entry name" value="AAA_5"/>
    <property type="match status" value="1"/>
</dbReference>
<protein>
    <submittedName>
        <fullName evidence="2">McrB-related protein</fullName>
    </submittedName>
</protein>
<organism evidence="2 3">
    <name type="scientific">Deinococcus radiodurans (strain ATCC 13939 / DSM 20539 / JCM 16871 / CCUG 27074 / LMG 4051 / NBRC 15346 / NCIMB 9279 / VKM B-1422 / R1)</name>
    <dbReference type="NCBI Taxonomy" id="243230"/>
    <lineage>
        <taxon>Bacteria</taxon>
        <taxon>Thermotogati</taxon>
        <taxon>Deinococcota</taxon>
        <taxon>Deinococci</taxon>
        <taxon>Deinococcales</taxon>
        <taxon>Deinococcaceae</taxon>
        <taxon>Deinococcus</taxon>
    </lineage>
</organism>
<dbReference type="InterPro" id="IPR027417">
    <property type="entry name" value="P-loop_NTPase"/>
</dbReference>
<dbReference type="EMBL" id="AE001826">
    <property type="protein sequence ID" value="AAF12568.1"/>
    <property type="molecule type" value="Genomic_DNA"/>
</dbReference>
<dbReference type="GO" id="GO:0005524">
    <property type="term" value="F:ATP binding"/>
    <property type="evidence" value="ECO:0007669"/>
    <property type="project" value="InterPro"/>
</dbReference>
<dbReference type="REBASE" id="11760">
    <property type="entry name" value="DraRMcrBCP"/>
</dbReference>
<evidence type="ECO:0000313" key="2">
    <source>
        <dbReference type="EMBL" id="AAF12568.1"/>
    </source>
</evidence>
<dbReference type="OrthoDB" id="9781481at2"/>
<evidence type="ECO:0000259" key="1">
    <source>
        <dbReference type="Pfam" id="PF07728"/>
    </source>
</evidence>
<dbReference type="InterPro" id="IPR011704">
    <property type="entry name" value="ATPase_dyneun-rel_AAA"/>
</dbReference>
<dbReference type="GO" id="GO:0016887">
    <property type="term" value="F:ATP hydrolysis activity"/>
    <property type="evidence" value="ECO:0007669"/>
    <property type="project" value="InterPro"/>
</dbReference>
<dbReference type="HOGENOM" id="CLU_008747_2_3_0"/>
<feature type="domain" description="ATPase dynein-related AAA" evidence="1">
    <location>
        <begin position="743"/>
        <end position="830"/>
    </location>
</feature>
<dbReference type="PANTHER" id="PTHR37291:SF1">
    <property type="entry name" value="TYPE IV METHYL-DIRECTED RESTRICTION ENZYME ECOKMCRB SUBUNIT"/>
    <property type="match status" value="1"/>
</dbReference>
<dbReference type="InterPro" id="IPR052934">
    <property type="entry name" value="Methyl-DNA_Rec/Restrict_Enz"/>
</dbReference>
<dbReference type="PATRIC" id="fig|243230.17.peg.139"/>
<geneLocation type="plasmid" evidence="3">
    <name>megaplasmid MP1</name>
</geneLocation>
<dbReference type="Proteomes" id="UP000002524">
    <property type="component" value="Plasmid MP1"/>
</dbReference>
<keyword evidence="3" id="KW-1185">Reference proteome</keyword>
<dbReference type="SUPFAM" id="SSF52540">
    <property type="entry name" value="P-loop containing nucleoside triphosphate hydrolases"/>
    <property type="match status" value="1"/>
</dbReference>
<dbReference type="AlphaFoldDB" id="Q9RZI5"/>
<dbReference type="Gene3D" id="3.40.50.300">
    <property type="entry name" value="P-loop containing nucleotide triphosphate hydrolases"/>
    <property type="match status" value="1"/>
</dbReference>
<keyword evidence="2" id="KW-0614">Plasmid</keyword>
<dbReference type="KEGG" id="dra:DR_B0143"/>
<name>Q9RZI5_DEIRA</name>
<proteinExistence type="predicted"/>
<dbReference type="PANTHER" id="PTHR37291">
    <property type="entry name" value="5-METHYLCYTOSINE-SPECIFIC RESTRICTION ENZYME B"/>
    <property type="match status" value="1"/>
</dbReference>
<reference evidence="2 3" key="1">
    <citation type="journal article" date="1999" name="Science">
        <title>Genome sequence of the radioresistant bacterium Deinococcus radiodurans R1.</title>
        <authorList>
            <person name="White O."/>
            <person name="Eisen J.A."/>
            <person name="Heidelberg J.F."/>
            <person name="Hickey E.K."/>
            <person name="Peterson J.D."/>
            <person name="Dodson R.J."/>
            <person name="Haft D.H."/>
            <person name="Gwinn M.L."/>
            <person name="Nelson W.C."/>
            <person name="Richardson D.L."/>
            <person name="Moffat K.S."/>
            <person name="Qin H."/>
            <person name="Jiang L."/>
            <person name="Pamphile W."/>
            <person name="Crosby M."/>
            <person name="Shen M."/>
            <person name="Vamathevan J.J."/>
            <person name="Lam P."/>
            <person name="McDonald L."/>
            <person name="Utterback T."/>
            <person name="Zalewski C."/>
            <person name="Makarova K.S."/>
            <person name="Aravind L."/>
            <person name="Daly M.J."/>
            <person name="Minton K.W."/>
            <person name="Fleischmann R.D."/>
            <person name="Ketchum K.A."/>
            <person name="Nelson K.E."/>
            <person name="Salzberg S."/>
            <person name="Smith H.O."/>
            <person name="Venter J.C."/>
            <person name="Fraser C.M."/>
        </authorList>
    </citation>
    <scope>NUCLEOTIDE SEQUENCE [LARGE SCALE GENOMIC DNA]</scope>
    <source>
        <strain evidence="3">ATCC 13939 / DSM 20539 / JCM 16871 / LMG 4051 / NBRC 15346 / NCIMB 9279 / R1 / VKM B-1422</strain>
    </source>
</reference>
<evidence type="ECO:0000313" key="3">
    <source>
        <dbReference type="Proteomes" id="UP000002524"/>
    </source>
</evidence>
<dbReference type="PIR" id="A75634">
    <property type="entry name" value="A75634"/>
</dbReference>
<dbReference type="EnsemblBacteria" id="AAF12568">
    <property type="protein sequence ID" value="AAF12568"/>
    <property type="gene ID" value="DR_B0143"/>
</dbReference>
<gene>
    <name evidence="2" type="ordered locus">DR_B0143</name>
</gene>